<accession>A0A4Y6PRD1</accession>
<dbReference type="AlphaFoldDB" id="A0A4Y6PRD1"/>
<protein>
    <recommendedName>
        <fullName evidence="1">Sacsin/Nov domain-containing protein</fullName>
    </recommendedName>
</protein>
<evidence type="ECO:0000313" key="2">
    <source>
        <dbReference type="EMBL" id="QDG50892.1"/>
    </source>
</evidence>
<dbReference type="PRINTS" id="PR00775">
    <property type="entry name" value="HEATSHOCK90"/>
</dbReference>
<evidence type="ECO:0000259" key="1">
    <source>
        <dbReference type="Pfam" id="PF25794"/>
    </source>
</evidence>
<name>A0A4Y6PRD1_PERCE</name>
<dbReference type="OrthoDB" id="5490666at2"/>
<gene>
    <name evidence="2" type="ORF">FIV42_09150</name>
</gene>
<sequence>MTEKLQKQTILDDLVNQFADPLSFFRELIQNAIDAGSGEVNVHFGFDPHSKPDATLPPGEGASRALQREADGGRQQAGSLKGTMTIHVDDFGEGMNREIIETKLTRLFSSAKDDDYTKIGKFGIGFVSVFAIEPEAVCVDTGRTGESWRVLFSADKTYELYKLDHPIEGTQIRLFKEVGREEFDDFVARARDVIMHWCKHVPIPIYFEDEELAAPFDIDSPCKLEHREEGTRLVMGFVDSFEAPFGYYNRGLTLKEGDESPWPHIAFKLDSRYLEHTLTRDQILEDKNFHKAWKLLEEIATERLPEKLVDLIEAEAKHPAGRDLHEELCGHLLRWLEVDGALRRDWSKRPLIPTVHGEAVSLRECERRANKGQLFAEPEATALTARLADDYLVIRAADDSPIQRLIDRTVGHRPPVASRQFAFAAQAAGAPAAGIGELGEQLALLVREMGGALDWVGLLEFDDGVAGNDRMALALEDRHEPVPIDDVPACGEASLCEAHHLVLNLSDERVDKLVRLSKKEPEWAAYTLLKLLLLDDELRPELDSLLAARAVERRKRRLD</sequence>
<keyword evidence="3" id="KW-1185">Reference proteome</keyword>
<dbReference type="EMBL" id="CP041186">
    <property type="protein sequence ID" value="QDG50892.1"/>
    <property type="molecule type" value="Genomic_DNA"/>
</dbReference>
<accession>A0A5B8Y708</accession>
<organism evidence="2 3">
    <name type="scientific">Persicimonas caeni</name>
    <dbReference type="NCBI Taxonomy" id="2292766"/>
    <lineage>
        <taxon>Bacteria</taxon>
        <taxon>Deltaproteobacteria</taxon>
        <taxon>Bradymonadales</taxon>
        <taxon>Bradymonadaceae</taxon>
        <taxon>Persicimonas</taxon>
    </lineage>
</organism>
<proteinExistence type="predicted"/>
<dbReference type="InterPro" id="IPR036890">
    <property type="entry name" value="HATPase_C_sf"/>
</dbReference>
<evidence type="ECO:0000313" key="3">
    <source>
        <dbReference type="Proteomes" id="UP000315995"/>
    </source>
</evidence>
<dbReference type="InterPro" id="IPR020575">
    <property type="entry name" value="Hsp90_N"/>
</dbReference>
<dbReference type="Proteomes" id="UP000315995">
    <property type="component" value="Chromosome"/>
</dbReference>
<dbReference type="InterPro" id="IPR058210">
    <property type="entry name" value="SACS/Nov_dom"/>
</dbReference>
<feature type="domain" description="Sacsin/Nov" evidence="1">
    <location>
        <begin position="9"/>
        <end position="132"/>
    </location>
</feature>
<dbReference type="Gene3D" id="3.30.565.10">
    <property type="entry name" value="Histidine kinase-like ATPase, C-terminal domain"/>
    <property type="match status" value="1"/>
</dbReference>
<dbReference type="RefSeq" id="WP_141197384.1">
    <property type="nucleotide sequence ID" value="NZ_CP041186.1"/>
</dbReference>
<dbReference type="Pfam" id="PF25794">
    <property type="entry name" value="SACS"/>
    <property type="match status" value="1"/>
</dbReference>
<dbReference type="SUPFAM" id="SSF55874">
    <property type="entry name" value="ATPase domain of HSP90 chaperone/DNA topoisomerase II/histidine kinase"/>
    <property type="match status" value="1"/>
</dbReference>
<reference evidence="2 3" key="1">
    <citation type="submission" date="2019-06" db="EMBL/GenBank/DDBJ databases">
        <title>Persicimonas caeni gen. nov., sp. nov., a predatory bacterium isolated from solar saltern.</title>
        <authorList>
            <person name="Wang S."/>
        </authorList>
    </citation>
    <scope>NUCLEOTIDE SEQUENCE [LARGE SCALE GENOMIC DNA]</scope>
    <source>
        <strain evidence="2 3">YN101</strain>
    </source>
</reference>